<organism evidence="2 3">
    <name type="scientific">Geochorda subterranea</name>
    <dbReference type="NCBI Taxonomy" id="3109564"/>
    <lineage>
        <taxon>Bacteria</taxon>
        <taxon>Bacillati</taxon>
        <taxon>Bacillota</taxon>
        <taxon>Limnochordia</taxon>
        <taxon>Limnochordales</taxon>
        <taxon>Geochordaceae</taxon>
        <taxon>Geochorda</taxon>
    </lineage>
</organism>
<keyword evidence="1" id="KW-0812">Transmembrane</keyword>
<feature type="transmembrane region" description="Helical" evidence="1">
    <location>
        <begin position="460"/>
        <end position="486"/>
    </location>
</feature>
<gene>
    <name evidence="2" type="ORF">VLY81_05010</name>
</gene>
<accession>A0ABZ1BRW1</accession>
<feature type="transmembrane region" description="Helical" evidence="1">
    <location>
        <begin position="229"/>
        <end position="248"/>
    </location>
</feature>
<feature type="transmembrane region" description="Helical" evidence="1">
    <location>
        <begin position="190"/>
        <end position="217"/>
    </location>
</feature>
<evidence type="ECO:0008006" key="4">
    <source>
        <dbReference type="Google" id="ProtNLM"/>
    </source>
</evidence>
<evidence type="ECO:0000313" key="3">
    <source>
        <dbReference type="Proteomes" id="UP001333102"/>
    </source>
</evidence>
<evidence type="ECO:0000313" key="2">
    <source>
        <dbReference type="EMBL" id="WRP15527.1"/>
    </source>
</evidence>
<feature type="transmembrane region" description="Helical" evidence="1">
    <location>
        <begin position="564"/>
        <end position="587"/>
    </location>
</feature>
<protein>
    <recommendedName>
        <fullName evidence="4">ABC-2 type transport system permease protein</fullName>
    </recommendedName>
</protein>
<feature type="transmembrane region" description="Helical" evidence="1">
    <location>
        <begin position="537"/>
        <end position="558"/>
    </location>
</feature>
<feature type="transmembrane region" description="Helical" evidence="1">
    <location>
        <begin position="55"/>
        <end position="79"/>
    </location>
</feature>
<proteinExistence type="predicted"/>
<keyword evidence="1" id="KW-0472">Membrane</keyword>
<dbReference type="Proteomes" id="UP001333102">
    <property type="component" value="Chromosome"/>
</dbReference>
<feature type="transmembrane region" description="Helical" evidence="1">
    <location>
        <begin position="492"/>
        <end position="516"/>
    </location>
</feature>
<feature type="transmembrane region" description="Helical" evidence="1">
    <location>
        <begin position="140"/>
        <end position="166"/>
    </location>
</feature>
<sequence length="602" mass="63067">MRRRVTDPRQALERRLRRHRSPALATLAVTLAGHLQWGRLVDASTGGIRSRGGRLALAAVLVAAVASWAVASFFFLRAIHFAMALAGQPLGLLVMATLGGSLLLVVVATLMVMSSLFFSRDVPRLMPLPLGPGQMMGARFAALYVDVLSLLMVVWLPVLVAGASAIPGPSELQRPDALWEAPVRLHADPAYWLMGLWTGLALPAAPLGLAAVLAVAVGRRAAVSRHRDLLYVIGGLLGLAVALGVQYFNLRWLPRVEDPAEMMRLMAQPNALIMRWARYYPPARWAAEAMGSGPIAWRLGRLALYTITSLGVLLAGVAVAQRGYLQAVQGGLEETAQRPRAADAGAARALLARKLGRAASPVVALALREWRLLWRTPPFMMTAVANTVVPPLVVVMLLVLQPPELGALLTGLPAPWIAVGIAGVSIFMGGAGQIASTSVSREGRGLALVASLPVAPARQVAARLAVAGLFAATSVVLIALAAWWALRPPSGAVLAGLGGGLIGCWPVLAGSLWVDLVRPVTRWDSPQQAMKGNVNGLWSVLLALLCLGAAAAAGWAALRLGVGWLGAMAAGVGVLGVLGVVLTQLALRQAPVTFGGAGEWAS</sequence>
<dbReference type="EMBL" id="CP141614">
    <property type="protein sequence ID" value="WRP15527.1"/>
    <property type="molecule type" value="Genomic_DNA"/>
</dbReference>
<feature type="transmembrane region" description="Helical" evidence="1">
    <location>
        <begin position="378"/>
        <end position="400"/>
    </location>
</feature>
<feature type="transmembrane region" description="Helical" evidence="1">
    <location>
        <begin position="302"/>
        <end position="320"/>
    </location>
</feature>
<name>A0ABZ1BRW1_9FIRM</name>
<keyword evidence="1" id="KW-1133">Transmembrane helix</keyword>
<reference evidence="3" key="1">
    <citation type="submission" date="2023-12" db="EMBL/GenBank/DDBJ databases">
        <title>Novel isolates from deep terrestrial aquifers shed light on the physiology and ecology of the class Limnochordia.</title>
        <authorList>
            <person name="Karnachuk O.V."/>
            <person name="Lukina A.P."/>
            <person name="Avakyan M.R."/>
            <person name="Kadnikov V."/>
            <person name="Begmatov S."/>
            <person name="Beletsky A.V."/>
            <person name="Mardanov A.V."/>
            <person name="Ravin N.V."/>
        </authorList>
    </citation>
    <scope>NUCLEOTIDE SEQUENCE [LARGE SCALE GENOMIC DNA]</scope>
    <source>
        <strain evidence="3">LN</strain>
    </source>
</reference>
<feature type="transmembrane region" description="Helical" evidence="1">
    <location>
        <begin position="91"/>
        <end position="119"/>
    </location>
</feature>
<feature type="transmembrane region" description="Helical" evidence="1">
    <location>
        <begin position="416"/>
        <end position="439"/>
    </location>
</feature>
<dbReference type="RefSeq" id="WP_324669935.1">
    <property type="nucleotide sequence ID" value="NZ_CP141614.1"/>
</dbReference>
<evidence type="ECO:0000256" key="1">
    <source>
        <dbReference type="SAM" id="Phobius"/>
    </source>
</evidence>
<keyword evidence="3" id="KW-1185">Reference proteome</keyword>